<proteinExistence type="predicted"/>
<dbReference type="SUPFAM" id="SSF52540">
    <property type="entry name" value="P-loop containing nucleoside triphosphate hydrolases"/>
    <property type="match status" value="1"/>
</dbReference>
<feature type="region of interest" description="Disordered" evidence="1">
    <location>
        <begin position="107"/>
        <end position="130"/>
    </location>
</feature>
<dbReference type="InterPro" id="IPR003959">
    <property type="entry name" value="ATPase_AAA_core"/>
</dbReference>
<feature type="compositionally biased region" description="Basic and acidic residues" evidence="1">
    <location>
        <begin position="223"/>
        <end position="232"/>
    </location>
</feature>
<dbReference type="GO" id="GO:0005524">
    <property type="term" value="F:ATP binding"/>
    <property type="evidence" value="ECO:0007669"/>
    <property type="project" value="InterPro"/>
</dbReference>
<evidence type="ECO:0000313" key="3">
    <source>
        <dbReference type="EMBL" id="KAF4630939.1"/>
    </source>
</evidence>
<evidence type="ECO:0000256" key="1">
    <source>
        <dbReference type="SAM" id="MobiDB-lite"/>
    </source>
</evidence>
<evidence type="ECO:0000313" key="4">
    <source>
        <dbReference type="Proteomes" id="UP000566819"/>
    </source>
</evidence>
<dbReference type="Gene3D" id="3.40.50.300">
    <property type="entry name" value="P-loop containing nucleotide triphosphate hydrolases"/>
    <property type="match status" value="1"/>
</dbReference>
<dbReference type="InterPro" id="IPR056599">
    <property type="entry name" value="AAA_lid_fung"/>
</dbReference>
<keyword evidence="4" id="KW-1185">Reference proteome</keyword>
<dbReference type="GO" id="GO:0016887">
    <property type="term" value="F:ATP hydrolysis activity"/>
    <property type="evidence" value="ECO:0007669"/>
    <property type="project" value="InterPro"/>
</dbReference>
<dbReference type="Pfam" id="PF22942">
    <property type="entry name" value="DUF7025"/>
    <property type="match status" value="1"/>
</dbReference>
<dbReference type="Proteomes" id="UP000566819">
    <property type="component" value="Unassembled WGS sequence"/>
</dbReference>
<reference evidence="3 4" key="1">
    <citation type="submission" date="2020-03" db="EMBL/GenBank/DDBJ databases">
        <title>Draft Genome Sequence of Cudoniella acicularis.</title>
        <authorList>
            <person name="Buettner E."/>
            <person name="Kellner H."/>
        </authorList>
    </citation>
    <scope>NUCLEOTIDE SEQUENCE [LARGE SCALE GENOMIC DNA]</scope>
    <source>
        <strain evidence="3 4">DSM 108380</strain>
    </source>
</reference>
<feature type="region of interest" description="Disordered" evidence="1">
    <location>
        <begin position="913"/>
        <end position="960"/>
    </location>
</feature>
<comment type="caution">
    <text evidence="3">The sequence shown here is derived from an EMBL/GenBank/DDBJ whole genome shotgun (WGS) entry which is preliminary data.</text>
</comment>
<name>A0A8H4RLM6_9HELO</name>
<dbReference type="SMART" id="SM00382">
    <property type="entry name" value="AAA"/>
    <property type="match status" value="1"/>
</dbReference>
<dbReference type="InterPro" id="IPR003593">
    <property type="entry name" value="AAA+_ATPase"/>
</dbReference>
<evidence type="ECO:0000259" key="2">
    <source>
        <dbReference type="SMART" id="SM00382"/>
    </source>
</evidence>
<gene>
    <name evidence="3" type="ORF">G7Y89_g7191</name>
</gene>
<dbReference type="OrthoDB" id="10042665at2759"/>
<dbReference type="AlphaFoldDB" id="A0A8H4RLM6"/>
<feature type="compositionally biased region" description="Basic and acidic residues" evidence="1">
    <location>
        <begin position="913"/>
        <end position="929"/>
    </location>
</feature>
<protein>
    <recommendedName>
        <fullName evidence="2">AAA+ ATPase domain-containing protein</fullName>
    </recommendedName>
</protein>
<organism evidence="3 4">
    <name type="scientific">Cudoniella acicularis</name>
    <dbReference type="NCBI Taxonomy" id="354080"/>
    <lineage>
        <taxon>Eukaryota</taxon>
        <taxon>Fungi</taxon>
        <taxon>Dikarya</taxon>
        <taxon>Ascomycota</taxon>
        <taxon>Pezizomycotina</taxon>
        <taxon>Leotiomycetes</taxon>
        <taxon>Helotiales</taxon>
        <taxon>Tricladiaceae</taxon>
        <taxon>Cudoniella</taxon>
    </lineage>
</organism>
<dbReference type="Pfam" id="PF23232">
    <property type="entry name" value="AAA_lid_13"/>
    <property type="match status" value="1"/>
</dbReference>
<feature type="compositionally biased region" description="Acidic residues" evidence="1">
    <location>
        <begin position="930"/>
        <end position="942"/>
    </location>
</feature>
<dbReference type="PANTHER" id="PTHR46411">
    <property type="entry name" value="FAMILY ATPASE, PUTATIVE-RELATED"/>
    <property type="match status" value="1"/>
</dbReference>
<feature type="compositionally biased region" description="Basic residues" evidence="1">
    <location>
        <begin position="946"/>
        <end position="960"/>
    </location>
</feature>
<accession>A0A8H4RLM6</accession>
<dbReference type="CDD" id="cd19481">
    <property type="entry name" value="RecA-like_protease"/>
    <property type="match status" value="1"/>
</dbReference>
<dbReference type="InterPro" id="IPR054289">
    <property type="entry name" value="DUF7025"/>
</dbReference>
<dbReference type="InterPro" id="IPR027417">
    <property type="entry name" value="P-loop_NTPase"/>
</dbReference>
<dbReference type="PANTHER" id="PTHR46411:SF4">
    <property type="entry name" value="AAA+ ATPASE DOMAIN-CONTAINING PROTEIN"/>
    <property type="match status" value="1"/>
</dbReference>
<sequence length="960" mass="108963">MSATLEETAQTLSIAMNSDSENQSSLGDTSNPTPQTELSNTGPQAGSLNGNHVDKAAGSDEETQVHGTTEKDEKFDQVFAEHIRMYGREKVQDVLSNLLSDAKLPSPVKSSAGLEPKENLTESNLPKEMDPTLLEDGLKDLKTLANMDHIVAGTCQCRLCIESRLNRDQESLFETISSSRSQYLWTLERSLQKLHSKYKTEMEEEEEKQKGSNGTGKSGTNEKGSKGEKADDQENNLISEIARMTAYEDEDGDFLEALLETEKPKTEKTAKTDLYAIEISRPVRRSLKNGRYHYTPVPAGTLAMTINSSHLVEALRKVAPYHPPGFLERNIFQIQEPFDFVVQHMSRLEEYSTKEEESEILKAHYKLLKSVVQDTYGEVLEAEEALRSQNPPRCSFKMLWLLFERGEDVISKTQDEYRAFVVSDTSDPKRHGRDKQSAFLVHCWYMDFDGKEFGRVQKKEESSFNIFPFQGTKEITSLPIYPKKYHTASVNGHSLDEYLIERGEKIWKLRSPAQRVYKGQTLDYGKRYIDSRVMIDYQTYTRLNPHSIVLGELEVVDSIVQNKPINGCNCMQCLQSKDDGAQSHLAIFEKYDHISADVESLTPHQLKLLTNRVPGFYLQDHKWVMLDIANINEYTPSELGFRQLVLPPGHTDVIEALIKTRKTPGKGVSGPRRETFTADIVEGKGKGLIILLHGAPGVGKTSTAECVAEMTNLPLFPITCGDIGTNASEVEDKLKGHFELAQLWNAVLLLDEADVFLQAREIDGSSLQRNSLVSVFLRILEYYEGILFLTTNRVGDFDEAFKSRIHVILHYPQLNSEAMSQIWKNLIDNMELLRPDIQLSPSAQTYILENKEAKNTKWNGRQIRNAFQTAVALAEYEQNPDGKKEKFTVSQKHFKKVVELSRKFEEYIVKAKGAKDSDIVESQRIRAPESDEEEDEDEEEEEEKPRKKQTKKKPKRSQDD</sequence>
<feature type="compositionally biased region" description="Polar residues" evidence="1">
    <location>
        <begin position="1"/>
        <end position="50"/>
    </location>
</feature>
<dbReference type="Pfam" id="PF00004">
    <property type="entry name" value="AAA"/>
    <property type="match status" value="1"/>
</dbReference>
<feature type="compositionally biased region" description="Basic and acidic residues" evidence="1">
    <location>
        <begin position="115"/>
        <end position="130"/>
    </location>
</feature>
<dbReference type="EMBL" id="JAAMPI010000494">
    <property type="protein sequence ID" value="KAF4630939.1"/>
    <property type="molecule type" value="Genomic_DNA"/>
</dbReference>
<feature type="region of interest" description="Disordered" evidence="1">
    <location>
        <begin position="1"/>
        <end position="72"/>
    </location>
</feature>
<feature type="domain" description="AAA+ ATPase" evidence="2">
    <location>
        <begin position="686"/>
        <end position="815"/>
    </location>
</feature>
<feature type="region of interest" description="Disordered" evidence="1">
    <location>
        <begin position="198"/>
        <end position="235"/>
    </location>
</feature>